<evidence type="ECO:0000256" key="1">
    <source>
        <dbReference type="ARBA" id="ARBA00008361"/>
    </source>
</evidence>
<dbReference type="SUPFAM" id="SSF53335">
    <property type="entry name" value="S-adenosyl-L-methionine-dependent methyltransferases"/>
    <property type="match status" value="1"/>
</dbReference>
<evidence type="ECO:0000313" key="6">
    <source>
        <dbReference type="EMBL" id="MFB9738664.1"/>
    </source>
</evidence>
<comment type="caution">
    <text evidence="6">The sequence shown here is derived from an EMBL/GenBank/DDBJ whole genome shotgun (WGS) entry which is preliminary data.</text>
</comment>
<dbReference type="EMBL" id="JBHMAR010000055">
    <property type="protein sequence ID" value="MFB9738664.1"/>
    <property type="molecule type" value="Genomic_DNA"/>
</dbReference>
<dbReference type="PANTHER" id="PTHR44942">
    <property type="entry name" value="METHYLTRANSF_11 DOMAIN-CONTAINING PROTEIN"/>
    <property type="match status" value="1"/>
</dbReference>
<gene>
    <name evidence="6" type="ORF">ACFFRO_26670</name>
</gene>
<name>A0ABV5VLG2_9ACTN</name>
<evidence type="ECO:0000256" key="3">
    <source>
        <dbReference type="ARBA" id="ARBA00022679"/>
    </source>
</evidence>
<accession>A0ABV5VLG2</accession>
<dbReference type="InterPro" id="IPR013216">
    <property type="entry name" value="Methyltransf_11"/>
</dbReference>
<dbReference type="EC" id="2.1.1.222" evidence="6"/>
<dbReference type="PANTHER" id="PTHR44942:SF4">
    <property type="entry name" value="METHYLTRANSFERASE TYPE 11 DOMAIN-CONTAINING PROTEIN"/>
    <property type="match status" value="1"/>
</dbReference>
<dbReference type="Gene3D" id="3.40.50.150">
    <property type="entry name" value="Vaccinia Virus protein VP39"/>
    <property type="match status" value="1"/>
</dbReference>
<sequence length="266" mass="28451">MPTLPPHRARAMAESFGEDPERYDRARPRYPEPLIGAIAHASPGPEVLDVGCGTGIAARQLRAAGCRVLGVEPDARMAELARRLGTPTEVAAFEDWEPAGRSFDALIAAQAWHWVDPVAGAAKAAQVLRPGGLLALFWNALQLPPELTEGFADACARALPDAPFDVRAAMTRPAAQTYGEGLERTSATLARAGGFGAPQRWRFDWERTYARDELLDQLPTFGVFTRLPADRMGQVLDEVGALVDAAGGSVPVRYATLAVAAVREGA</sequence>
<proteinExistence type="inferred from homology"/>
<keyword evidence="2 6" id="KW-0489">Methyltransferase</keyword>
<reference evidence="6 7" key="1">
    <citation type="submission" date="2024-09" db="EMBL/GenBank/DDBJ databases">
        <authorList>
            <person name="Sun Q."/>
            <person name="Mori K."/>
        </authorList>
    </citation>
    <scope>NUCLEOTIDE SEQUENCE [LARGE SCALE GENOMIC DNA]</scope>
    <source>
        <strain evidence="6 7">JCM 10918</strain>
    </source>
</reference>
<dbReference type="RefSeq" id="WP_247465967.1">
    <property type="nucleotide sequence ID" value="NZ_JBHMAR010000055.1"/>
</dbReference>
<protein>
    <submittedName>
        <fullName evidence="6">Class I SAM-dependent methyltransferase</fullName>
        <ecNumber evidence="6">2.1.1.222</ecNumber>
        <ecNumber evidence="6">2.1.1.64</ecNumber>
    </submittedName>
</protein>
<evidence type="ECO:0000256" key="4">
    <source>
        <dbReference type="SAM" id="MobiDB-lite"/>
    </source>
</evidence>
<dbReference type="CDD" id="cd02440">
    <property type="entry name" value="AdoMet_MTases"/>
    <property type="match status" value="1"/>
</dbReference>
<dbReference type="Pfam" id="PF08241">
    <property type="entry name" value="Methyltransf_11"/>
    <property type="match status" value="1"/>
</dbReference>
<evidence type="ECO:0000256" key="2">
    <source>
        <dbReference type="ARBA" id="ARBA00022603"/>
    </source>
</evidence>
<keyword evidence="7" id="KW-1185">Reference proteome</keyword>
<dbReference type="GO" id="GO:0061542">
    <property type="term" value="F:3-demethylubiquinol 3-O-methyltransferase activity"/>
    <property type="evidence" value="ECO:0007669"/>
    <property type="project" value="UniProtKB-EC"/>
</dbReference>
<dbReference type="EC" id="2.1.1.64" evidence="6"/>
<evidence type="ECO:0000313" key="7">
    <source>
        <dbReference type="Proteomes" id="UP001589703"/>
    </source>
</evidence>
<evidence type="ECO:0000259" key="5">
    <source>
        <dbReference type="Pfam" id="PF08241"/>
    </source>
</evidence>
<dbReference type="InterPro" id="IPR051052">
    <property type="entry name" value="Diverse_substrate_MTase"/>
</dbReference>
<feature type="domain" description="Methyltransferase type 11" evidence="5">
    <location>
        <begin position="48"/>
        <end position="135"/>
    </location>
</feature>
<dbReference type="Proteomes" id="UP001589703">
    <property type="component" value="Unassembled WGS sequence"/>
</dbReference>
<dbReference type="GO" id="GO:0102208">
    <property type="term" value="F:2-polyprenyl-6-hydroxyphenol methylase activity"/>
    <property type="evidence" value="ECO:0007669"/>
    <property type="project" value="UniProtKB-EC"/>
</dbReference>
<comment type="similarity">
    <text evidence="1">Belongs to the methyltransferase superfamily.</text>
</comment>
<dbReference type="GO" id="GO:0032259">
    <property type="term" value="P:methylation"/>
    <property type="evidence" value="ECO:0007669"/>
    <property type="project" value="UniProtKB-KW"/>
</dbReference>
<feature type="region of interest" description="Disordered" evidence="4">
    <location>
        <begin position="1"/>
        <end position="24"/>
    </location>
</feature>
<keyword evidence="3 6" id="KW-0808">Transferase</keyword>
<organism evidence="6 7">
    <name type="scientific">Streptomyces thermocoprophilus</name>
    <dbReference type="NCBI Taxonomy" id="78356"/>
    <lineage>
        <taxon>Bacteria</taxon>
        <taxon>Bacillati</taxon>
        <taxon>Actinomycetota</taxon>
        <taxon>Actinomycetes</taxon>
        <taxon>Kitasatosporales</taxon>
        <taxon>Streptomycetaceae</taxon>
        <taxon>Streptomyces</taxon>
    </lineage>
</organism>
<dbReference type="InterPro" id="IPR029063">
    <property type="entry name" value="SAM-dependent_MTases_sf"/>
</dbReference>